<dbReference type="Proteomes" id="UP000425960">
    <property type="component" value="Chromosome"/>
</dbReference>
<dbReference type="AlphaFoldDB" id="A0A5K7ZSZ3"/>
<dbReference type="EMBL" id="AP021876">
    <property type="protein sequence ID" value="BBO83304.1"/>
    <property type="molecule type" value="Genomic_DNA"/>
</dbReference>
<sequence length="59" mass="6378">MNFAQQNAGEGPGLLRGLFGSLWVRKVYLFIGVLGFKSLAPQLPVGLSRYAAANPPEFL</sequence>
<organism evidence="1 2">
    <name type="scientific">Desulfosarcina ovata subsp. sediminis</name>
    <dbReference type="NCBI Taxonomy" id="885957"/>
    <lineage>
        <taxon>Bacteria</taxon>
        <taxon>Pseudomonadati</taxon>
        <taxon>Thermodesulfobacteriota</taxon>
        <taxon>Desulfobacteria</taxon>
        <taxon>Desulfobacterales</taxon>
        <taxon>Desulfosarcinaceae</taxon>
        <taxon>Desulfosarcina</taxon>
    </lineage>
</organism>
<gene>
    <name evidence="1" type="ORF">DSCO28_38700</name>
</gene>
<evidence type="ECO:0000313" key="2">
    <source>
        <dbReference type="Proteomes" id="UP000425960"/>
    </source>
</evidence>
<accession>A0A5K7ZSZ3</accession>
<reference evidence="1 2" key="1">
    <citation type="submission" date="2019-11" db="EMBL/GenBank/DDBJ databases">
        <title>Comparative genomics of hydrocarbon-degrading Desulfosarcina strains.</title>
        <authorList>
            <person name="Watanabe M."/>
            <person name="Kojima H."/>
            <person name="Fukui M."/>
        </authorList>
    </citation>
    <scope>NUCLEOTIDE SEQUENCE [LARGE SCALE GENOMIC DNA]</scope>
    <source>
        <strain evidence="1 2">28bB2T</strain>
    </source>
</reference>
<evidence type="ECO:0000313" key="1">
    <source>
        <dbReference type="EMBL" id="BBO83304.1"/>
    </source>
</evidence>
<proteinExistence type="predicted"/>
<protein>
    <submittedName>
        <fullName evidence="1">Uncharacterized protein</fullName>
    </submittedName>
</protein>
<name>A0A5K7ZSZ3_9BACT</name>
<dbReference type="KEGG" id="dov:DSCO28_38700"/>